<dbReference type="Proteomes" id="UP000670947">
    <property type="component" value="Unassembled WGS sequence"/>
</dbReference>
<dbReference type="RefSeq" id="WP_208851264.1">
    <property type="nucleotide sequence ID" value="NZ_JAGGDJ010000071.1"/>
</dbReference>
<keyword evidence="1" id="KW-0812">Transmembrane</keyword>
<proteinExistence type="predicted"/>
<evidence type="ECO:0000313" key="3">
    <source>
        <dbReference type="Proteomes" id="UP000670947"/>
    </source>
</evidence>
<evidence type="ECO:0000256" key="1">
    <source>
        <dbReference type="SAM" id="Phobius"/>
    </source>
</evidence>
<keyword evidence="3" id="KW-1185">Reference proteome</keyword>
<name>A0ABS3WKS9_9BACL</name>
<dbReference type="EMBL" id="JAGGDJ010000071">
    <property type="protein sequence ID" value="MBO7748735.1"/>
    <property type="molecule type" value="Genomic_DNA"/>
</dbReference>
<keyword evidence="1" id="KW-1133">Transmembrane helix</keyword>
<keyword evidence="1" id="KW-0472">Membrane</keyword>
<protein>
    <submittedName>
        <fullName evidence="2">DUF4367 domain-containing protein</fullName>
    </submittedName>
</protein>
<gene>
    <name evidence="2" type="ORF">I8J29_31655</name>
</gene>
<comment type="caution">
    <text evidence="2">The sequence shown here is derived from an EMBL/GenBank/DDBJ whole genome shotgun (WGS) entry which is preliminary data.</text>
</comment>
<sequence length="332" mass="37438">MARQNHDSQDEDLKRHSISIDEIPVSRITSRVMRRVLGHEKNKSSRRIGRLRIHKGALAAAIALMMFFISVSAYAAAEYLQLRNQKGEVVLQTSNNSLPTNSECGRLINSYREAASKSIEPGADNGVAYYVKGSEEVCGQVLLGFEYGADYGLNRELIHDDTSDAFIQVMNEKLSPTLTLKPDFLPEGFHYLTGTLVPTNIDRNEYKRLSRILTNRAMESSAKNVLFTEPITWHEADSALISFVDDSHQKIIDIMAVKLHGQKVDMNIPKHAVSQKLSFNEQEVIYVGKNTQFTNKALWYQNINDILITAWDSPNSGISEEDFLKMIESIVE</sequence>
<reference evidence="2 3" key="1">
    <citation type="submission" date="2021-03" db="EMBL/GenBank/DDBJ databases">
        <title>Paenibacillus artemisicola MWE-103 whole genome sequence.</title>
        <authorList>
            <person name="Ham Y.J."/>
        </authorList>
    </citation>
    <scope>NUCLEOTIDE SEQUENCE [LARGE SCALE GENOMIC DNA]</scope>
    <source>
        <strain evidence="2 3">MWE-103</strain>
    </source>
</reference>
<organism evidence="2 3">
    <name type="scientific">Paenibacillus artemisiicola</name>
    <dbReference type="NCBI Taxonomy" id="1172618"/>
    <lineage>
        <taxon>Bacteria</taxon>
        <taxon>Bacillati</taxon>
        <taxon>Bacillota</taxon>
        <taxon>Bacilli</taxon>
        <taxon>Bacillales</taxon>
        <taxon>Paenibacillaceae</taxon>
        <taxon>Paenibacillus</taxon>
    </lineage>
</organism>
<accession>A0ABS3WKS9</accession>
<evidence type="ECO:0000313" key="2">
    <source>
        <dbReference type="EMBL" id="MBO7748735.1"/>
    </source>
</evidence>
<feature type="transmembrane region" description="Helical" evidence="1">
    <location>
        <begin position="56"/>
        <end position="77"/>
    </location>
</feature>